<dbReference type="Proteomes" id="UP001596116">
    <property type="component" value="Unassembled WGS sequence"/>
</dbReference>
<name>A0ABW1KXR1_9PROT</name>
<proteinExistence type="inferred from homology"/>
<protein>
    <submittedName>
        <fullName evidence="3">Acyl-CoA thioesterase</fullName>
        <ecNumber evidence="3">3.1.2.-</ecNumber>
    </submittedName>
</protein>
<dbReference type="EC" id="3.1.2.-" evidence="3"/>
<dbReference type="PANTHER" id="PTHR31793">
    <property type="entry name" value="4-HYDROXYBENZOYL-COA THIOESTERASE FAMILY MEMBER"/>
    <property type="match status" value="1"/>
</dbReference>
<dbReference type="CDD" id="cd00586">
    <property type="entry name" value="4HBT"/>
    <property type="match status" value="1"/>
</dbReference>
<comment type="similarity">
    <text evidence="1">Belongs to the 4-hydroxybenzoyl-CoA thioesterase family.</text>
</comment>
<dbReference type="InterPro" id="IPR029069">
    <property type="entry name" value="HotDog_dom_sf"/>
</dbReference>
<dbReference type="EMBL" id="JBHPON010000002">
    <property type="protein sequence ID" value="MFC6036774.1"/>
    <property type="molecule type" value="Genomic_DNA"/>
</dbReference>
<reference evidence="3 4" key="1">
    <citation type="submission" date="2024-09" db="EMBL/GenBank/DDBJ databases">
        <authorList>
            <person name="Zhang Z.-H."/>
        </authorList>
    </citation>
    <scope>NUCLEOTIDE SEQUENCE [LARGE SCALE GENOMIC DNA]</scope>
    <source>
        <strain evidence="3 4">HHTR114</strain>
    </source>
</reference>
<dbReference type="RefSeq" id="WP_379881982.1">
    <property type="nucleotide sequence ID" value="NZ_JBHPON010000002.1"/>
</dbReference>
<keyword evidence="4" id="KW-1185">Reference proteome</keyword>
<evidence type="ECO:0000256" key="2">
    <source>
        <dbReference type="ARBA" id="ARBA00022801"/>
    </source>
</evidence>
<organism evidence="3 4">
    <name type="scientific">Hyphococcus aureus</name>
    <dbReference type="NCBI Taxonomy" id="2666033"/>
    <lineage>
        <taxon>Bacteria</taxon>
        <taxon>Pseudomonadati</taxon>
        <taxon>Pseudomonadota</taxon>
        <taxon>Alphaproteobacteria</taxon>
        <taxon>Parvularculales</taxon>
        <taxon>Parvularculaceae</taxon>
        <taxon>Hyphococcus</taxon>
    </lineage>
</organism>
<dbReference type="SUPFAM" id="SSF54637">
    <property type="entry name" value="Thioesterase/thiol ester dehydrase-isomerase"/>
    <property type="match status" value="1"/>
</dbReference>
<dbReference type="PANTHER" id="PTHR31793:SF27">
    <property type="entry name" value="NOVEL THIOESTERASE SUPERFAMILY DOMAIN AND SAPOSIN A-TYPE DOMAIN CONTAINING PROTEIN (0610012H03RIK)"/>
    <property type="match status" value="1"/>
</dbReference>
<accession>A0ABW1KXR1</accession>
<dbReference type="Pfam" id="PF13279">
    <property type="entry name" value="4HBT_2"/>
    <property type="match status" value="1"/>
</dbReference>
<dbReference type="Gene3D" id="3.10.129.10">
    <property type="entry name" value="Hotdog Thioesterase"/>
    <property type="match status" value="1"/>
</dbReference>
<keyword evidence="2 3" id="KW-0378">Hydrolase</keyword>
<sequence length="150" mass="17222">MTIDLSLSGNLAGARSFETAVLMTRQARAEHIDELGHVNNAVYLIWAQDAGTVHWRAVATEEMQRDLVWVALRHEIDYRDQVVEGETVEIRTWLGRVSGPRFIRHIDIRKPDAKRFSAKVETDWCLIDAKTRKPRRVSQEILDLFGVTPD</sequence>
<evidence type="ECO:0000256" key="1">
    <source>
        <dbReference type="ARBA" id="ARBA00005953"/>
    </source>
</evidence>
<gene>
    <name evidence="3" type="ORF">ACFMB1_14545</name>
</gene>
<evidence type="ECO:0000313" key="3">
    <source>
        <dbReference type="EMBL" id="MFC6036774.1"/>
    </source>
</evidence>
<dbReference type="InterPro" id="IPR050563">
    <property type="entry name" value="4-hydroxybenzoyl-CoA_TE"/>
</dbReference>
<dbReference type="GO" id="GO:0016787">
    <property type="term" value="F:hydrolase activity"/>
    <property type="evidence" value="ECO:0007669"/>
    <property type="project" value="UniProtKB-KW"/>
</dbReference>
<evidence type="ECO:0000313" key="4">
    <source>
        <dbReference type="Proteomes" id="UP001596116"/>
    </source>
</evidence>
<comment type="caution">
    <text evidence="3">The sequence shown here is derived from an EMBL/GenBank/DDBJ whole genome shotgun (WGS) entry which is preliminary data.</text>
</comment>